<accession>Q0F0E7</accession>
<gene>
    <name evidence="1" type="ORF">SPV1_07049</name>
</gene>
<dbReference type="InParanoid" id="Q0F0E7"/>
<keyword evidence="2" id="KW-1185">Reference proteome</keyword>
<dbReference type="Pfam" id="PF11383">
    <property type="entry name" value="DUF3187"/>
    <property type="match status" value="1"/>
</dbReference>
<name>Q0F0E7_9PROT</name>
<protein>
    <recommendedName>
        <fullName evidence="3">DUF3187 family protein</fullName>
    </recommendedName>
</protein>
<sequence>MSVVTQAAAADLSQPLPVRNFYPPMMRFFAPTPDSALRLYDPSWTFEVNQSLSSISIMDRYPNPQLLTDMELYVVDGVIRHAFSDHLEFTMRTPVLRPFNGVFDGAIKGFHDMLGIAVGGRRMRPNNSFAYAFDNGRGTAWQGRSQWELGNIELSGRYSLIAGDDWGVAALAAVKLPTASRARGWSSGSPDLALGAVLSWRLGSWFTHTEGWVIEPLLKHEPGISYSTYLQGSFVVGYRFDTLALIVQAQGGGSPYHAANVSDLGLSPLLVSVGLRGQIAGATGWTLSVVENVTQKTTQDISLAFGLSWMR</sequence>
<dbReference type="InterPro" id="IPR021523">
    <property type="entry name" value="DUF3187"/>
</dbReference>
<evidence type="ECO:0000313" key="1">
    <source>
        <dbReference type="EMBL" id="EAU55081.1"/>
    </source>
</evidence>
<organism evidence="1 2">
    <name type="scientific">Mariprofundus ferrooxydans PV-1</name>
    <dbReference type="NCBI Taxonomy" id="314345"/>
    <lineage>
        <taxon>Bacteria</taxon>
        <taxon>Pseudomonadati</taxon>
        <taxon>Pseudomonadota</taxon>
        <taxon>Candidatius Mariprofundia</taxon>
        <taxon>Mariprofundales</taxon>
        <taxon>Mariprofundaceae</taxon>
        <taxon>Mariprofundus</taxon>
    </lineage>
</organism>
<dbReference type="HOGENOM" id="CLU_893719_0_0_0"/>
<evidence type="ECO:0000313" key="2">
    <source>
        <dbReference type="Proteomes" id="UP000005297"/>
    </source>
</evidence>
<dbReference type="EMBL" id="AATS01000004">
    <property type="protein sequence ID" value="EAU55081.1"/>
    <property type="molecule type" value="Genomic_DNA"/>
</dbReference>
<comment type="caution">
    <text evidence="1">The sequence shown here is derived from an EMBL/GenBank/DDBJ whole genome shotgun (WGS) entry which is preliminary data.</text>
</comment>
<dbReference type="AlphaFoldDB" id="Q0F0E7"/>
<dbReference type="Proteomes" id="UP000005297">
    <property type="component" value="Unassembled WGS sequence"/>
</dbReference>
<proteinExistence type="predicted"/>
<evidence type="ECO:0008006" key="3">
    <source>
        <dbReference type="Google" id="ProtNLM"/>
    </source>
</evidence>
<reference evidence="1 2" key="1">
    <citation type="submission" date="2006-09" db="EMBL/GenBank/DDBJ databases">
        <authorList>
            <person name="Emerson D."/>
            <person name="Ferriera S."/>
            <person name="Johnson J."/>
            <person name="Kravitz S."/>
            <person name="Halpern A."/>
            <person name="Remington K."/>
            <person name="Beeson K."/>
            <person name="Tran B."/>
            <person name="Rogers Y.-H."/>
            <person name="Friedman R."/>
            <person name="Venter J.C."/>
        </authorList>
    </citation>
    <scope>NUCLEOTIDE SEQUENCE [LARGE SCALE GENOMIC DNA]</scope>
    <source>
        <strain evidence="1 2">PV-1</strain>
    </source>
</reference>